<keyword evidence="1" id="KW-0175">Coiled coil</keyword>
<feature type="compositionally biased region" description="Basic residues" evidence="2">
    <location>
        <begin position="280"/>
        <end position="290"/>
    </location>
</feature>
<gene>
    <name evidence="4" type="ORF">TIFTF001_054630</name>
</gene>
<feature type="region of interest" description="Disordered" evidence="2">
    <location>
        <begin position="261"/>
        <end position="305"/>
    </location>
</feature>
<feature type="domain" description="DUF8039" evidence="3">
    <location>
        <begin position="169"/>
        <end position="256"/>
    </location>
</feature>
<name>A0AA88ED20_FICCA</name>
<dbReference type="AlphaFoldDB" id="A0AA88ED20"/>
<evidence type="ECO:0000256" key="2">
    <source>
        <dbReference type="SAM" id="MobiDB-lite"/>
    </source>
</evidence>
<organism evidence="4 5">
    <name type="scientific">Ficus carica</name>
    <name type="common">Common fig</name>
    <dbReference type="NCBI Taxonomy" id="3494"/>
    <lineage>
        <taxon>Eukaryota</taxon>
        <taxon>Viridiplantae</taxon>
        <taxon>Streptophyta</taxon>
        <taxon>Embryophyta</taxon>
        <taxon>Tracheophyta</taxon>
        <taxon>Spermatophyta</taxon>
        <taxon>Magnoliopsida</taxon>
        <taxon>eudicotyledons</taxon>
        <taxon>Gunneridae</taxon>
        <taxon>Pentapetalae</taxon>
        <taxon>rosids</taxon>
        <taxon>fabids</taxon>
        <taxon>Rosales</taxon>
        <taxon>Moraceae</taxon>
        <taxon>Ficeae</taxon>
        <taxon>Ficus</taxon>
    </lineage>
</organism>
<dbReference type="InterPro" id="IPR058352">
    <property type="entry name" value="DUF8039"/>
</dbReference>
<evidence type="ECO:0000256" key="1">
    <source>
        <dbReference type="SAM" id="Coils"/>
    </source>
</evidence>
<protein>
    <recommendedName>
        <fullName evidence="3">DUF8039 domain-containing protein</fullName>
    </recommendedName>
</protein>
<proteinExistence type="predicted"/>
<reference evidence="4" key="1">
    <citation type="submission" date="2023-07" db="EMBL/GenBank/DDBJ databases">
        <title>draft genome sequence of fig (Ficus carica).</title>
        <authorList>
            <person name="Takahashi T."/>
            <person name="Nishimura K."/>
        </authorList>
    </citation>
    <scope>NUCLEOTIDE SEQUENCE</scope>
</reference>
<comment type="caution">
    <text evidence="4">The sequence shown here is derived from an EMBL/GenBank/DDBJ whole genome shotgun (WGS) entry which is preliminary data.</text>
</comment>
<evidence type="ECO:0000313" key="4">
    <source>
        <dbReference type="EMBL" id="GMN71668.1"/>
    </source>
</evidence>
<accession>A0AA88ED20</accession>
<evidence type="ECO:0000313" key="5">
    <source>
        <dbReference type="Proteomes" id="UP001187192"/>
    </source>
</evidence>
<dbReference type="PANTHER" id="PTHR33018:SF34">
    <property type="entry name" value="OS02G0472350 PROTEIN"/>
    <property type="match status" value="1"/>
</dbReference>
<dbReference type="Pfam" id="PF26133">
    <property type="entry name" value="DUF8039"/>
    <property type="match status" value="1"/>
</dbReference>
<feature type="compositionally biased region" description="Low complexity" evidence="2">
    <location>
        <begin position="291"/>
        <end position="304"/>
    </location>
</feature>
<feature type="compositionally biased region" description="Basic and acidic residues" evidence="2">
    <location>
        <begin position="270"/>
        <end position="279"/>
    </location>
</feature>
<feature type="coiled-coil region" evidence="1">
    <location>
        <begin position="99"/>
        <end position="126"/>
    </location>
</feature>
<dbReference type="PANTHER" id="PTHR33018">
    <property type="entry name" value="OS10G0338966 PROTEIN-RELATED"/>
    <property type="match status" value="1"/>
</dbReference>
<evidence type="ECO:0000259" key="3">
    <source>
        <dbReference type="Pfam" id="PF26133"/>
    </source>
</evidence>
<dbReference type="Proteomes" id="UP001187192">
    <property type="component" value="Unassembled WGS sequence"/>
</dbReference>
<dbReference type="EMBL" id="BTGU01015290">
    <property type="protein sequence ID" value="GMN71668.1"/>
    <property type="molecule type" value="Genomic_DNA"/>
</dbReference>
<sequence>MDQPGAETDIGNFEKMGKWAERHTRWLDMRVKPDGEFKNAAFKIIVDTIDDFSEQETQGSFESVETDDILTKALGNVEQSGRIRAKFVKQSQYFNNVQSSRENAEVLNMKRQLATLERTVQKLCAKHGINRETMAEETTAPTVDQHNSFKASCTLNEKEAGPSDPQPMPNASKECQLFLTDLVNGGDVLVAIGRAYMDCVPIDTVHGIPLGEENVRVTITVLKLKHVLLPIPTNVATYIEEAIGGFVAWSKKLVIVQTNLSQASHGPSHAPDREAEGSKRTKKRAGRKKIQSQPEVQQQPAQQELPSFDFSQIPFELRPLAYYAQSSMRDSSQIAYPL</sequence>
<keyword evidence="5" id="KW-1185">Reference proteome</keyword>